<evidence type="ECO:0000256" key="1">
    <source>
        <dbReference type="ARBA" id="ARBA00007692"/>
    </source>
</evidence>
<dbReference type="PANTHER" id="PTHR13068:SF111">
    <property type="match status" value="1"/>
</dbReference>
<keyword evidence="2" id="KW-0804">Transcription</keyword>
<protein>
    <submittedName>
        <fullName evidence="5">Uncharacterized protein</fullName>
    </submittedName>
</protein>
<organism evidence="5 6">
    <name type="scientific">Lolium multiflorum</name>
    <name type="common">Italian ryegrass</name>
    <name type="synonym">Lolium perenne subsp. multiflorum</name>
    <dbReference type="NCBI Taxonomy" id="4521"/>
    <lineage>
        <taxon>Eukaryota</taxon>
        <taxon>Viridiplantae</taxon>
        <taxon>Streptophyta</taxon>
        <taxon>Embryophyta</taxon>
        <taxon>Tracheophyta</taxon>
        <taxon>Spermatophyta</taxon>
        <taxon>Magnoliopsida</taxon>
        <taxon>Liliopsida</taxon>
        <taxon>Poales</taxon>
        <taxon>Poaceae</taxon>
        <taxon>BOP clade</taxon>
        <taxon>Pooideae</taxon>
        <taxon>Poodae</taxon>
        <taxon>Poeae</taxon>
        <taxon>Poeae Chloroplast Group 2 (Poeae type)</taxon>
        <taxon>Loliodinae</taxon>
        <taxon>Loliinae</taxon>
        <taxon>Lolium</taxon>
    </lineage>
</organism>
<feature type="compositionally biased region" description="Basic and acidic residues" evidence="4">
    <location>
        <begin position="396"/>
        <end position="406"/>
    </location>
</feature>
<dbReference type="GO" id="GO:0003676">
    <property type="term" value="F:nucleic acid binding"/>
    <property type="evidence" value="ECO:0007669"/>
    <property type="project" value="InterPro"/>
</dbReference>
<sequence>MEAQLWVTGFLHRTRFDSPPSPAEAPPAPSHAAMLRLRSCVLTHPLSSRPAASPLRRLLSAAASPSSAFAVEQYLVDTCGLTRAQALKASTKLSHLKSPANPDAVLAYLAGLGLSSADVAALVDKDPEFLCTGVERNLAPTVVELTGLGLSHSQIARLVSLAPAKIRRRSVVSRTHYYLSFSGSSESFLQAIKCCPPLLSADLENAVKPNVAFLHECGLGACDVSKTCLARPRMLLTNPDRLKGMVACAESLGVPRGSGMFRLLLRSGGLLSEENFAARMENLKSTFRWSDAELITAVSKNPMVLKRSKETLESSSKLLISEIGLEPAYIARRPSLLNYSLEGRIRPREADTAEKTGGYSDAAEEPHAPLKFTNEEEEQSTARRGKLPPQPRNSKGRTDPRSKQPRTDAQPLGLVDTYTASR</sequence>
<gene>
    <name evidence="5" type="ORF">QYE76_020376</name>
</gene>
<keyword evidence="3" id="KW-0809">Transit peptide</keyword>
<evidence type="ECO:0000313" key="6">
    <source>
        <dbReference type="Proteomes" id="UP001231189"/>
    </source>
</evidence>
<dbReference type="SMART" id="SM00733">
    <property type="entry name" value="Mterf"/>
    <property type="match status" value="5"/>
</dbReference>
<dbReference type="FunFam" id="1.25.70.10:FF:000016">
    <property type="entry name" value="Mitochondrial transcription termination factor-like"/>
    <property type="match status" value="1"/>
</dbReference>
<reference evidence="5" key="1">
    <citation type="submission" date="2023-07" db="EMBL/GenBank/DDBJ databases">
        <title>A chromosome-level genome assembly of Lolium multiflorum.</title>
        <authorList>
            <person name="Chen Y."/>
            <person name="Copetti D."/>
            <person name="Kolliker R."/>
            <person name="Studer B."/>
        </authorList>
    </citation>
    <scope>NUCLEOTIDE SEQUENCE</scope>
    <source>
        <strain evidence="5">02402/16</strain>
        <tissue evidence="5">Leaf</tissue>
    </source>
</reference>
<dbReference type="InterPro" id="IPR038538">
    <property type="entry name" value="MTERF_sf"/>
</dbReference>
<evidence type="ECO:0000256" key="4">
    <source>
        <dbReference type="SAM" id="MobiDB-lite"/>
    </source>
</evidence>
<dbReference type="PANTHER" id="PTHR13068">
    <property type="entry name" value="CGI-12 PROTEIN-RELATED"/>
    <property type="match status" value="1"/>
</dbReference>
<proteinExistence type="inferred from homology"/>
<comment type="caution">
    <text evidence="5">The sequence shown here is derived from an EMBL/GenBank/DDBJ whole genome shotgun (WGS) entry which is preliminary data.</text>
</comment>
<evidence type="ECO:0000256" key="3">
    <source>
        <dbReference type="ARBA" id="ARBA00022946"/>
    </source>
</evidence>
<dbReference type="Gene3D" id="1.25.70.10">
    <property type="entry name" value="Transcription termination factor 3, mitochondrial"/>
    <property type="match status" value="1"/>
</dbReference>
<dbReference type="Proteomes" id="UP001231189">
    <property type="component" value="Unassembled WGS sequence"/>
</dbReference>
<keyword evidence="2" id="KW-0806">Transcription termination</keyword>
<dbReference type="InterPro" id="IPR003690">
    <property type="entry name" value="MTERF"/>
</dbReference>
<name>A0AAD8R7L8_LOLMU</name>
<feature type="region of interest" description="Disordered" evidence="4">
    <location>
        <begin position="348"/>
        <end position="422"/>
    </location>
</feature>
<dbReference type="EMBL" id="JAUUTY010000006">
    <property type="protein sequence ID" value="KAK1614859.1"/>
    <property type="molecule type" value="Genomic_DNA"/>
</dbReference>
<evidence type="ECO:0000313" key="5">
    <source>
        <dbReference type="EMBL" id="KAK1614859.1"/>
    </source>
</evidence>
<dbReference type="Pfam" id="PF02536">
    <property type="entry name" value="mTERF"/>
    <property type="match status" value="1"/>
</dbReference>
<dbReference type="GO" id="GO:0006353">
    <property type="term" value="P:DNA-templated transcription termination"/>
    <property type="evidence" value="ECO:0007669"/>
    <property type="project" value="UniProtKB-KW"/>
</dbReference>
<dbReference type="FunFam" id="1.25.70.10:FF:000001">
    <property type="entry name" value="Mitochondrial transcription termination factor-like"/>
    <property type="match status" value="1"/>
</dbReference>
<accession>A0AAD8R7L8</accession>
<keyword evidence="6" id="KW-1185">Reference proteome</keyword>
<evidence type="ECO:0000256" key="2">
    <source>
        <dbReference type="ARBA" id="ARBA00022472"/>
    </source>
</evidence>
<comment type="similarity">
    <text evidence="1">Belongs to the mTERF family.</text>
</comment>
<keyword evidence="2" id="KW-0805">Transcription regulation</keyword>
<dbReference type="AlphaFoldDB" id="A0AAD8R7L8"/>